<feature type="transmembrane region" description="Helical" evidence="7">
    <location>
        <begin position="171"/>
        <end position="193"/>
    </location>
</feature>
<comment type="similarity">
    <text evidence="2">Belongs to the GSP F family.</text>
</comment>
<sequence length="362" mass="40125">MSQPHSSSSRGSSLSATEFLTLHRQIASLVKLGLPLEGFLARWNVGGSRRWRKTVQQISEALRQGIPLEEALQRVEKDLAPVYGAVLRLGNRSAQTGAILADIGRFGERAIAIRNQLVASLVYPLVVFLAALGLLAGFLAFIFPVLLESMRDWGADGSGLLRLLEALRAGLPYWVLAGALVPLALFLFWTLLIHRTRILMPDYFVWRLGWFPGVRGIVRSEQVAVFTDLLSLGIQHGVPVDEAVRLAGTILGDRTWREEANRLADAIGAQNWSAALAKDYSRIPAGVRLTIVHGITSPRLADSLKSLAEQWGNRCQRRMQVFRTVTVPLAIIIPSVIIVLGIIFIFGWPWWSLLLKMAEFRP</sequence>
<organism evidence="9 10">
    <name type="scientific">Thermogutta terrifontis</name>
    <dbReference type="NCBI Taxonomy" id="1331910"/>
    <lineage>
        <taxon>Bacteria</taxon>
        <taxon>Pseudomonadati</taxon>
        <taxon>Planctomycetota</taxon>
        <taxon>Planctomycetia</taxon>
        <taxon>Pirellulales</taxon>
        <taxon>Thermoguttaceae</taxon>
        <taxon>Thermogutta</taxon>
    </lineage>
</organism>
<feature type="transmembrane region" description="Helical" evidence="7">
    <location>
        <begin position="327"/>
        <end position="351"/>
    </location>
</feature>
<dbReference type="InterPro" id="IPR042094">
    <property type="entry name" value="T2SS_GspF_sf"/>
</dbReference>
<reference evidence="9 10" key="1">
    <citation type="journal article" name="Front. Microbiol.">
        <title>Sugar Metabolism of the First Thermophilic Planctomycete Thermogutta terrifontis: Comparative Genomic and Transcriptomic Approaches.</title>
        <authorList>
            <person name="Elcheninov A.G."/>
            <person name="Menzel P."/>
            <person name="Gudbergsdottir S.R."/>
            <person name="Slesarev A.I."/>
            <person name="Kadnikov V.V."/>
            <person name="Krogh A."/>
            <person name="Bonch-Osmolovskaya E.A."/>
            <person name="Peng X."/>
            <person name="Kublanov I.V."/>
        </authorList>
    </citation>
    <scope>NUCLEOTIDE SEQUENCE [LARGE SCALE GENOMIC DNA]</scope>
    <source>
        <strain evidence="9 10">R1</strain>
    </source>
</reference>
<evidence type="ECO:0000256" key="6">
    <source>
        <dbReference type="ARBA" id="ARBA00023136"/>
    </source>
</evidence>
<dbReference type="Gene3D" id="1.20.81.30">
    <property type="entry name" value="Type II secretion system (T2SS), domain F"/>
    <property type="match status" value="2"/>
</dbReference>
<evidence type="ECO:0000313" key="10">
    <source>
        <dbReference type="Proteomes" id="UP000215086"/>
    </source>
</evidence>
<evidence type="ECO:0000256" key="7">
    <source>
        <dbReference type="SAM" id="Phobius"/>
    </source>
</evidence>
<keyword evidence="10" id="KW-1185">Reference proteome</keyword>
<proteinExistence type="inferred from homology"/>
<gene>
    <name evidence="9" type="ORF">THTE_1646</name>
</gene>
<dbReference type="EMBL" id="CP018477">
    <property type="protein sequence ID" value="ASV74248.1"/>
    <property type="molecule type" value="Genomic_DNA"/>
</dbReference>
<dbReference type="InterPro" id="IPR018076">
    <property type="entry name" value="T2SS_GspF_dom"/>
</dbReference>
<keyword evidence="5 7" id="KW-1133">Transmembrane helix</keyword>
<feature type="transmembrane region" description="Helical" evidence="7">
    <location>
        <begin position="121"/>
        <end position="143"/>
    </location>
</feature>
<dbReference type="Pfam" id="PF00482">
    <property type="entry name" value="T2SSF"/>
    <property type="match status" value="2"/>
</dbReference>
<dbReference type="GO" id="GO:0005886">
    <property type="term" value="C:plasma membrane"/>
    <property type="evidence" value="ECO:0007669"/>
    <property type="project" value="UniProtKB-SubCell"/>
</dbReference>
<evidence type="ECO:0000259" key="8">
    <source>
        <dbReference type="Pfam" id="PF00482"/>
    </source>
</evidence>
<evidence type="ECO:0000256" key="1">
    <source>
        <dbReference type="ARBA" id="ARBA00004651"/>
    </source>
</evidence>
<keyword evidence="6 7" id="KW-0472">Membrane</keyword>
<evidence type="ECO:0000256" key="2">
    <source>
        <dbReference type="ARBA" id="ARBA00005745"/>
    </source>
</evidence>
<feature type="domain" description="Type II secretion system protein GspF" evidence="8">
    <location>
        <begin position="226"/>
        <end position="346"/>
    </location>
</feature>
<evidence type="ECO:0000313" key="9">
    <source>
        <dbReference type="EMBL" id="ASV74248.1"/>
    </source>
</evidence>
<accession>A0A286RE54</accession>
<evidence type="ECO:0000256" key="3">
    <source>
        <dbReference type="ARBA" id="ARBA00022475"/>
    </source>
</evidence>
<evidence type="ECO:0000256" key="5">
    <source>
        <dbReference type="ARBA" id="ARBA00022989"/>
    </source>
</evidence>
<comment type="subcellular location">
    <subcellularLocation>
        <location evidence="1">Cell membrane</location>
        <topology evidence="1">Multi-pass membrane protein</topology>
    </subcellularLocation>
</comment>
<dbReference type="Proteomes" id="UP000215086">
    <property type="component" value="Chromosome"/>
</dbReference>
<keyword evidence="3" id="KW-1003">Cell membrane</keyword>
<feature type="domain" description="Type II secretion system protein GspF" evidence="8">
    <location>
        <begin position="24"/>
        <end position="144"/>
    </location>
</feature>
<dbReference type="AlphaFoldDB" id="A0A286RE54"/>
<dbReference type="PANTHER" id="PTHR30012:SF0">
    <property type="entry name" value="TYPE II SECRETION SYSTEM PROTEIN F-RELATED"/>
    <property type="match status" value="1"/>
</dbReference>
<dbReference type="InterPro" id="IPR003004">
    <property type="entry name" value="GspF/PilC"/>
</dbReference>
<dbReference type="RefSeq" id="WP_168175798.1">
    <property type="nucleotide sequence ID" value="NZ_CP018477.1"/>
</dbReference>
<keyword evidence="4 7" id="KW-0812">Transmembrane</keyword>
<evidence type="ECO:0000256" key="4">
    <source>
        <dbReference type="ARBA" id="ARBA00022692"/>
    </source>
</evidence>
<dbReference type="KEGG" id="ttf:THTE_1646"/>
<dbReference type="PANTHER" id="PTHR30012">
    <property type="entry name" value="GENERAL SECRETION PATHWAY PROTEIN"/>
    <property type="match status" value="1"/>
</dbReference>
<name>A0A286RE54_9BACT</name>
<dbReference type="PRINTS" id="PR00812">
    <property type="entry name" value="BCTERIALGSPF"/>
</dbReference>
<protein>
    <submittedName>
        <fullName evidence="9">General secretion pathway protein F</fullName>
    </submittedName>
</protein>